<gene>
    <name evidence="6" type="ORF">LPJ64_001105</name>
</gene>
<evidence type="ECO:0000256" key="2">
    <source>
        <dbReference type="ARBA" id="ARBA00007884"/>
    </source>
</evidence>
<reference evidence="6" key="1">
    <citation type="submission" date="2022-07" db="EMBL/GenBank/DDBJ databases">
        <title>Phylogenomic reconstructions and comparative analyses of Kickxellomycotina fungi.</title>
        <authorList>
            <person name="Reynolds N.K."/>
            <person name="Stajich J.E."/>
            <person name="Barry K."/>
            <person name="Grigoriev I.V."/>
            <person name="Crous P."/>
            <person name="Smith M.E."/>
        </authorList>
    </citation>
    <scope>NUCLEOTIDE SEQUENCE</scope>
    <source>
        <strain evidence="6">NBRC 105413</strain>
    </source>
</reference>
<name>A0A9W7XPM2_9FUNG</name>
<accession>A0A9W7XPM2</accession>
<evidence type="ECO:0000256" key="3">
    <source>
        <dbReference type="ARBA" id="ARBA00023128"/>
    </source>
</evidence>
<protein>
    <recommendedName>
        <fullName evidence="5">NADH:ubiquinone oxidoreductase intermediate-associated protein 30 domain-containing protein</fullName>
    </recommendedName>
</protein>
<dbReference type="Proteomes" id="UP001145021">
    <property type="component" value="Unassembled WGS sequence"/>
</dbReference>
<dbReference type="AlphaFoldDB" id="A0A9W7XPM2"/>
<evidence type="ECO:0000259" key="5">
    <source>
        <dbReference type="Pfam" id="PF08547"/>
    </source>
</evidence>
<dbReference type="PANTHER" id="PTHR13194:SF18">
    <property type="entry name" value="COMPLEX I INTERMEDIATE-ASSOCIATED PROTEIN 30, MITOCHONDRIAL"/>
    <property type="match status" value="1"/>
</dbReference>
<dbReference type="GO" id="GO:0006120">
    <property type="term" value="P:mitochondrial electron transport, NADH to ubiquinone"/>
    <property type="evidence" value="ECO:0007669"/>
    <property type="project" value="TreeGrafter"/>
</dbReference>
<dbReference type="InterPro" id="IPR039131">
    <property type="entry name" value="NDUFAF1"/>
</dbReference>
<dbReference type="GO" id="GO:0010257">
    <property type="term" value="P:NADH dehydrogenase complex assembly"/>
    <property type="evidence" value="ECO:0007669"/>
    <property type="project" value="TreeGrafter"/>
</dbReference>
<dbReference type="EMBL" id="JANBOH010000027">
    <property type="protein sequence ID" value="KAJ1647509.1"/>
    <property type="molecule type" value="Genomic_DNA"/>
</dbReference>
<dbReference type="PANTHER" id="PTHR13194">
    <property type="entry name" value="COMPLEX I INTERMEDIATE-ASSOCIATED PROTEIN 30"/>
    <property type="match status" value="1"/>
</dbReference>
<feature type="domain" description="NADH:ubiquinone oxidoreductase intermediate-associated protein 30" evidence="5">
    <location>
        <begin position="40"/>
        <end position="205"/>
    </location>
</feature>
<keyword evidence="4" id="KW-0143">Chaperone</keyword>
<evidence type="ECO:0000256" key="1">
    <source>
        <dbReference type="ARBA" id="ARBA00004173"/>
    </source>
</evidence>
<keyword evidence="3" id="KW-0496">Mitochondrion</keyword>
<proteinExistence type="inferred from homology"/>
<evidence type="ECO:0000256" key="4">
    <source>
        <dbReference type="ARBA" id="ARBA00023186"/>
    </source>
</evidence>
<evidence type="ECO:0000313" key="6">
    <source>
        <dbReference type="EMBL" id="KAJ1647509.1"/>
    </source>
</evidence>
<dbReference type="Pfam" id="PF08547">
    <property type="entry name" value="CIA30"/>
    <property type="match status" value="1"/>
</dbReference>
<comment type="similarity">
    <text evidence="2">Belongs to the CIA30 family.</text>
</comment>
<sequence length="243" mass="27890">MPFVKQYFQRSATAIKDNALKVYNADFMNRQTEHTVAKVSSKQDLSKWVKGSDRDIGGFSDVWLDTTQTGHARFHGYISQMLPEDKRFKRSGYAMVRTRDPQSNILGDGTWDSSLYRYLAIRVKADRRKYFVNLKSSSLVHTDIYQHLLPIRTPGLWETVVVPFNMFTLTSNGVIVASQPTMASTSMETVGFSISDRQEGPFCLEFAWIKAFNTDFTFGETIRLPYTAKPTWKTDFARMDKTN</sequence>
<keyword evidence="7" id="KW-1185">Reference proteome</keyword>
<dbReference type="InterPro" id="IPR008979">
    <property type="entry name" value="Galactose-bd-like_sf"/>
</dbReference>
<dbReference type="GO" id="GO:0051082">
    <property type="term" value="F:unfolded protein binding"/>
    <property type="evidence" value="ECO:0007669"/>
    <property type="project" value="TreeGrafter"/>
</dbReference>
<evidence type="ECO:0000313" key="7">
    <source>
        <dbReference type="Proteomes" id="UP001145021"/>
    </source>
</evidence>
<dbReference type="InterPro" id="IPR013857">
    <property type="entry name" value="NADH-UbQ_OxRdtase-assoc_prot30"/>
</dbReference>
<organism evidence="6 7">
    <name type="scientific">Coemansia asiatica</name>
    <dbReference type="NCBI Taxonomy" id="1052880"/>
    <lineage>
        <taxon>Eukaryota</taxon>
        <taxon>Fungi</taxon>
        <taxon>Fungi incertae sedis</taxon>
        <taxon>Zoopagomycota</taxon>
        <taxon>Kickxellomycotina</taxon>
        <taxon>Kickxellomycetes</taxon>
        <taxon>Kickxellales</taxon>
        <taxon>Kickxellaceae</taxon>
        <taxon>Coemansia</taxon>
    </lineage>
</organism>
<comment type="subcellular location">
    <subcellularLocation>
        <location evidence="1">Mitochondrion</location>
    </subcellularLocation>
</comment>
<dbReference type="SUPFAM" id="SSF49785">
    <property type="entry name" value="Galactose-binding domain-like"/>
    <property type="match status" value="1"/>
</dbReference>
<dbReference type="GO" id="GO:0005739">
    <property type="term" value="C:mitochondrion"/>
    <property type="evidence" value="ECO:0007669"/>
    <property type="project" value="UniProtKB-SubCell"/>
</dbReference>
<comment type="caution">
    <text evidence="6">The sequence shown here is derived from an EMBL/GenBank/DDBJ whole genome shotgun (WGS) entry which is preliminary data.</text>
</comment>